<accession>A0A0F5MXB5</accession>
<feature type="region of interest" description="Disordered" evidence="1">
    <location>
        <begin position="1"/>
        <end position="35"/>
    </location>
</feature>
<dbReference type="STRING" id="342002.BST15_20265"/>
<feature type="compositionally biased region" description="Basic and acidic residues" evidence="1">
    <location>
        <begin position="23"/>
        <end position="35"/>
    </location>
</feature>
<proteinExistence type="predicted"/>
<reference evidence="2" key="2">
    <citation type="submission" date="2015-04" db="EMBL/GenBank/DDBJ databases">
        <title>Genome sequence of Mycobacterium arupense strain GUC1.</title>
        <authorList>
            <person name="Greninger A.L."/>
            <person name="Cunningham G."/>
            <person name="Chiu C.Y."/>
            <person name="Miller S."/>
        </authorList>
    </citation>
    <scope>NUCLEOTIDE SEQUENCE</scope>
    <source>
        <strain evidence="2">GUC1</strain>
    </source>
</reference>
<evidence type="ECO:0000313" key="3">
    <source>
        <dbReference type="EMBL" id="OQZ91201.1"/>
    </source>
</evidence>
<reference evidence="3 6" key="3">
    <citation type="submission" date="2016-12" db="EMBL/GenBank/DDBJ databases">
        <title>The new phylogeny of genus Mycobacterium.</title>
        <authorList>
            <person name="Tortoli E."/>
            <person name="Trovato A."/>
            <person name="Cirillo D.M."/>
        </authorList>
    </citation>
    <scope>NUCLEOTIDE SEQUENCE [LARGE SCALE GENOMIC DNA]</scope>
    <source>
        <strain evidence="3 6">DSM 44942</strain>
    </source>
</reference>
<name>A0A0F5MXB5_9MYCO</name>
<dbReference type="Proteomes" id="UP000321797">
    <property type="component" value="Unassembled WGS sequence"/>
</dbReference>
<evidence type="ECO:0000313" key="2">
    <source>
        <dbReference type="EMBL" id="KKB99458.1"/>
    </source>
</evidence>
<dbReference type="EMBL" id="LASW01000033">
    <property type="protein sequence ID" value="KKB99458.1"/>
    <property type="molecule type" value="Genomic_DNA"/>
</dbReference>
<dbReference type="AlphaFoldDB" id="A0A0F5MXB5"/>
<dbReference type="Proteomes" id="UP000034416">
    <property type="component" value="Unassembled WGS sequence"/>
</dbReference>
<protein>
    <submittedName>
        <fullName evidence="2">Uncharacterized protein</fullName>
    </submittedName>
</protein>
<dbReference type="OrthoDB" id="4747530at2"/>
<dbReference type="PATRIC" id="fig|342002.3.peg.22"/>
<dbReference type="RefSeq" id="WP_046189348.1">
    <property type="nucleotide sequence ID" value="NZ_JACKUJ010000046.1"/>
</dbReference>
<evidence type="ECO:0000313" key="7">
    <source>
        <dbReference type="Proteomes" id="UP000321797"/>
    </source>
</evidence>
<reference evidence="4 7" key="4">
    <citation type="submission" date="2018-09" db="EMBL/GenBank/DDBJ databases">
        <title>Metagenome Assembled Genomes from an Advanced Water Purification Facility.</title>
        <authorList>
            <person name="Stamps B.W."/>
            <person name="Spear J.R."/>
        </authorList>
    </citation>
    <scope>NUCLEOTIDE SEQUENCE [LARGE SCALE GENOMIC DNA]</scope>
    <source>
        <strain evidence="4">Bin_29_2</strain>
    </source>
</reference>
<dbReference type="EMBL" id="SSGD01000085">
    <property type="protein sequence ID" value="TXI54464.1"/>
    <property type="molecule type" value="Genomic_DNA"/>
</dbReference>
<evidence type="ECO:0000313" key="5">
    <source>
        <dbReference type="Proteomes" id="UP000034416"/>
    </source>
</evidence>
<evidence type="ECO:0000256" key="1">
    <source>
        <dbReference type="SAM" id="MobiDB-lite"/>
    </source>
</evidence>
<organism evidence="2 5">
    <name type="scientific">Mycolicibacter arupensis</name>
    <dbReference type="NCBI Taxonomy" id="342002"/>
    <lineage>
        <taxon>Bacteria</taxon>
        <taxon>Bacillati</taxon>
        <taxon>Actinomycetota</taxon>
        <taxon>Actinomycetes</taxon>
        <taxon>Mycobacteriales</taxon>
        <taxon>Mycobacteriaceae</taxon>
        <taxon>Mycolicibacter</taxon>
    </lineage>
</organism>
<reference evidence="5" key="1">
    <citation type="submission" date="2015-04" db="EMBL/GenBank/DDBJ databases">
        <title>Genome sequence of Mycobacterium arupense GUC1.</title>
        <authorList>
            <person name="Greninger A.L."/>
            <person name="Cunningham G."/>
            <person name="Chiu C.Y."/>
            <person name="Miller S."/>
        </authorList>
    </citation>
    <scope>NUCLEOTIDE SEQUENCE [LARGE SCALE GENOMIC DNA]</scope>
    <source>
        <strain evidence="5">GUC1</strain>
    </source>
</reference>
<keyword evidence="6" id="KW-1185">Reference proteome</keyword>
<evidence type="ECO:0000313" key="4">
    <source>
        <dbReference type="EMBL" id="TXI54464.1"/>
    </source>
</evidence>
<gene>
    <name evidence="3" type="ORF">BST15_20265</name>
    <name evidence="4" type="ORF">E6Q54_14795</name>
    <name evidence="2" type="ORF">WR43_09560</name>
</gene>
<dbReference type="EMBL" id="MVHH01000085">
    <property type="protein sequence ID" value="OQZ91201.1"/>
    <property type="molecule type" value="Genomic_DNA"/>
</dbReference>
<comment type="caution">
    <text evidence="2">The sequence shown here is derived from an EMBL/GenBank/DDBJ whole genome shotgun (WGS) entry which is preliminary data.</text>
</comment>
<sequence length="80" mass="8806">MRDPSDPYADEIASALPNPPPKLSERSHRDPKEIADCPLCDPDGYRGSQICHHHDYAPAARRGIAACNAARNQPRGTETR</sequence>
<dbReference type="Proteomes" id="UP000192327">
    <property type="component" value="Unassembled WGS sequence"/>
</dbReference>
<evidence type="ECO:0000313" key="6">
    <source>
        <dbReference type="Proteomes" id="UP000192327"/>
    </source>
</evidence>